<dbReference type="InterPro" id="IPR018060">
    <property type="entry name" value="HTH_AraC"/>
</dbReference>
<evidence type="ECO:0000256" key="1">
    <source>
        <dbReference type="ARBA" id="ARBA00023015"/>
    </source>
</evidence>
<dbReference type="AlphaFoldDB" id="A0A8S7BN80"/>
<comment type="caution">
    <text evidence="5">The sequence shown here is derived from an EMBL/GenBank/DDBJ whole genome shotgun (WGS) entry which is preliminary data.</text>
</comment>
<dbReference type="PANTHER" id="PTHR43280">
    <property type="entry name" value="ARAC-FAMILY TRANSCRIPTIONAL REGULATOR"/>
    <property type="match status" value="1"/>
</dbReference>
<reference evidence="5 6" key="1">
    <citation type="submission" date="2018-08" db="EMBL/GenBank/DDBJ databases">
        <authorList>
            <consortium name="GenomeTrakr network: Whole genome sequencing for foodborne pathogen traceback"/>
        </authorList>
    </citation>
    <scope>NUCLEOTIDE SEQUENCE [LARGE SCALE GENOMIC DNA]</scope>
    <source>
        <strain evidence="5 6">AZ-TG102963</strain>
    </source>
</reference>
<feature type="domain" description="HTH araC/xylS-type" evidence="4">
    <location>
        <begin position="137"/>
        <end position="234"/>
    </location>
</feature>
<accession>A0A8S7BN80</accession>
<proteinExistence type="predicted"/>
<dbReference type="GO" id="GO:0043565">
    <property type="term" value="F:sequence-specific DNA binding"/>
    <property type="evidence" value="ECO:0007669"/>
    <property type="project" value="InterPro"/>
</dbReference>
<dbReference type="Pfam" id="PF12833">
    <property type="entry name" value="HTH_18"/>
    <property type="match status" value="1"/>
</dbReference>
<keyword evidence="3" id="KW-0804">Transcription</keyword>
<dbReference type="PANTHER" id="PTHR43280:SF11">
    <property type="entry name" value="RCS-SPECIFIC HTH-TYPE TRANSCRIPTIONAL ACTIVATOR RCLR"/>
    <property type="match status" value="1"/>
</dbReference>
<sequence length="244" mass="28643">MFSYCFVITLRAFCISFYNEEVYFHKDEILLIKRNDISCFMNSCEGYVRFIDIPSQFVSDYLYIRLTNADAFRKTNRKNRFFRKKAYGTVLKSLISLIDEHGNTHIYESVLFVLLDYLNEKKQLLPVLLGGLNNFSLRVEAIIASELAKKWYLSDVASILCISGSQLKRKLHSEGTAFSRIATDVRMKKAIGLMRCGMDNIYVVSRVCGYNSLSYFIQSFRKYYSITPWQWLKKHRHKDITDDR</sequence>
<name>A0A8S7BN80_ECOLX</name>
<dbReference type="Gene3D" id="1.10.10.60">
    <property type="entry name" value="Homeodomain-like"/>
    <property type="match status" value="1"/>
</dbReference>
<keyword evidence="2" id="KW-0238">DNA-binding</keyword>
<protein>
    <submittedName>
        <fullName evidence="5">Helix-turn-helix domain-containing protein</fullName>
    </submittedName>
</protein>
<dbReference type="PROSITE" id="PS00041">
    <property type="entry name" value="HTH_ARAC_FAMILY_1"/>
    <property type="match status" value="1"/>
</dbReference>
<dbReference type="EMBL" id="AASCJS010000053">
    <property type="protein sequence ID" value="EFA9848460.1"/>
    <property type="molecule type" value="Genomic_DNA"/>
</dbReference>
<evidence type="ECO:0000313" key="5">
    <source>
        <dbReference type="EMBL" id="EFA9848460.1"/>
    </source>
</evidence>
<dbReference type="Proteomes" id="UP000523388">
    <property type="component" value="Unassembled WGS sequence"/>
</dbReference>
<keyword evidence="1" id="KW-0805">Transcription regulation</keyword>
<gene>
    <name evidence="5" type="ORF">C1Q91_004980</name>
</gene>
<dbReference type="InterPro" id="IPR009057">
    <property type="entry name" value="Homeodomain-like_sf"/>
</dbReference>
<evidence type="ECO:0000259" key="4">
    <source>
        <dbReference type="PROSITE" id="PS01124"/>
    </source>
</evidence>
<dbReference type="SUPFAM" id="SSF46689">
    <property type="entry name" value="Homeodomain-like"/>
    <property type="match status" value="1"/>
</dbReference>
<evidence type="ECO:0000313" key="6">
    <source>
        <dbReference type="Proteomes" id="UP000523388"/>
    </source>
</evidence>
<evidence type="ECO:0000256" key="2">
    <source>
        <dbReference type="ARBA" id="ARBA00023125"/>
    </source>
</evidence>
<dbReference type="GO" id="GO:0003700">
    <property type="term" value="F:DNA-binding transcription factor activity"/>
    <property type="evidence" value="ECO:0007669"/>
    <property type="project" value="InterPro"/>
</dbReference>
<evidence type="ECO:0000256" key="3">
    <source>
        <dbReference type="ARBA" id="ARBA00023163"/>
    </source>
</evidence>
<dbReference type="SMART" id="SM00342">
    <property type="entry name" value="HTH_ARAC"/>
    <property type="match status" value="1"/>
</dbReference>
<dbReference type="InterPro" id="IPR018062">
    <property type="entry name" value="HTH_AraC-typ_CS"/>
</dbReference>
<organism evidence="5 6">
    <name type="scientific">Escherichia coli</name>
    <dbReference type="NCBI Taxonomy" id="562"/>
    <lineage>
        <taxon>Bacteria</taxon>
        <taxon>Pseudomonadati</taxon>
        <taxon>Pseudomonadota</taxon>
        <taxon>Gammaproteobacteria</taxon>
        <taxon>Enterobacterales</taxon>
        <taxon>Enterobacteriaceae</taxon>
        <taxon>Escherichia</taxon>
    </lineage>
</organism>
<dbReference type="PROSITE" id="PS01124">
    <property type="entry name" value="HTH_ARAC_FAMILY_2"/>
    <property type="match status" value="1"/>
</dbReference>